<comment type="caution">
    <text evidence="11">The sequence shown here is derived from an EMBL/GenBank/DDBJ whole genome shotgun (WGS) entry which is preliminary data.</text>
</comment>
<reference evidence="11 12" key="1">
    <citation type="submission" date="2020-08" db="EMBL/GenBank/DDBJ databases">
        <title>Genomic Encyclopedia of Type Strains, Phase III (KMG-III): the genomes of soil and plant-associated and newly described type strains.</title>
        <authorList>
            <person name="Whitman W."/>
        </authorList>
    </citation>
    <scope>NUCLEOTIDE SEQUENCE [LARGE SCALE GENOMIC DNA]</scope>
    <source>
        <strain evidence="11 12">CECT 8803</strain>
    </source>
</reference>
<dbReference type="Proteomes" id="UP000581135">
    <property type="component" value="Unassembled WGS sequence"/>
</dbReference>
<dbReference type="PANTHER" id="PTHR46173:SF1">
    <property type="entry name" value="CCA TRNA NUCLEOTIDYLTRANSFERASE 1, MITOCHONDRIAL"/>
    <property type="match status" value="1"/>
</dbReference>
<evidence type="ECO:0000313" key="12">
    <source>
        <dbReference type="Proteomes" id="UP000581135"/>
    </source>
</evidence>
<evidence type="ECO:0000256" key="6">
    <source>
        <dbReference type="ARBA" id="ARBA00022741"/>
    </source>
</evidence>
<protein>
    <submittedName>
        <fullName evidence="11">Poly(A) polymerase</fullName>
        <ecNumber evidence="11">2.7.7.19</ecNumber>
    </submittedName>
</protein>
<sequence length="415" mass="44997">MEPVETIAPEEWMTAGPARQVVEVLRAAGAEARFVGGCVRDTLAHRPVKDIDIATDAVPERVLALLNAAGIKAVATGLEHGTVTAVIGKRAFEITTLRRDVETFGRHATVAFTRDWTADAARRDLTINAMSLTPEGLLYDPFGGRADLLAGVIRFVGQAAQRIREDYLRILRFFRFLALYGRVAPDPETLAAIEAELAGIESLSGERLRSELLKLMAARDPAPALELMVRHGVLARLLPQPVGLSDLIAVLGLERAFGVEPDEPDALVRLAALLPSQRDGAIDLARRMRFSNQESQRLALLVAPPVTPSLPASAATLRVLCYRTGRSDALAICLLAAARQRVSLTALTEALDVIHDWDDDTRLPLSGEDLLALGVAPGPEMGRLLKKVEDWWIAEDFRPDKAACVAKSRELLAVG</sequence>
<dbReference type="SUPFAM" id="SSF81891">
    <property type="entry name" value="Poly A polymerase C-terminal region-like"/>
    <property type="match status" value="1"/>
</dbReference>
<dbReference type="InterPro" id="IPR032828">
    <property type="entry name" value="PolyA_RNA-bd"/>
</dbReference>
<dbReference type="GO" id="GO:0008033">
    <property type="term" value="P:tRNA processing"/>
    <property type="evidence" value="ECO:0007669"/>
    <property type="project" value="UniProtKB-KW"/>
</dbReference>
<keyword evidence="2 8" id="KW-0808">Transferase</keyword>
<dbReference type="EMBL" id="JACHXA010000006">
    <property type="protein sequence ID" value="MBB3065967.1"/>
    <property type="molecule type" value="Genomic_DNA"/>
</dbReference>
<dbReference type="EC" id="2.7.7.19" evidence="11"/>
<comment type="cofactor">
    <cofactor evidence="1">
        <name>Mg(2+)</name>
        <dbReference type="ChEBI" id="CHEBI:18420"/>
    </cofactor>
</comment>
<dbReference type="GO" id="GO:1990817">
    <property type="term" value="F:poly(A) RNA polymerase activity"/>
    <property type="evidence" value="ECO:0007669"/>
    <property type="project" value="UniProtKB-EC"/>
</dbReference>
<dbReference type="InterPro" id="IPR002646">
    <property type="entry name" value="PolA_pol_head_dom"/>
</dbReference>
<evidence type="ECO:0000256" key="2">
    <source>
        <dbReference type="ARBA" id="ARBA00022679"/>
    </source>
</evidence>
<dbReference type="GO" id="GO:0000049">
    <property type="term" value="F:tRNA binding"/>
    <property type="evidence" value="ECO:0007669"/>
    <property type="project" value="TreeGrafter"/>
</dbReference>
<keyword evidence="8" id="KW-0694">RNA-binding</keyword>
<evidence type="ECO:0000259" key="10">
    <source>
        <dbReference type="Pfam" id="PF12627"/>
    </source>
</evidence>
<dbReference type="SUPFAM" id="SSF81301">
    <property type="entry name" value="Nucleotidyltransferase"/>
    <property type="match status" value="1"/>
</dbReference>
<dbReference type="Gene3D" id="3.30.460.10">
    <property type="entry name" value="Beta Polymerase, domain 2"/>
    <property type="match status" value="1"/>
</dbReference>
<evidence type="ECO:0000259" key="9">
    <source>
        <dbReference type="Pfam" id="PF01743"/>
    </source>
</evidence>
<dbReference type="GO" id="GO:0000166">
    <property type="term" value="F:nucleotide binding"/>
    <property type="evidence" value="ECO:0007669"/>
    <property type="project" value="UniProtKB-KW"/>
</dbReference>
<gene>
    <name evidence="11" type="ORF">FHR98_002270</name>
</gene>
<keyword evidence="7" id="KW-0460">Magnesium</keyword>
<feature type="domain" description="tRNA nucleotidyltransferase/poly(A) polymerase RNA and SrmB- binding" evidence="10">
    <location>
        <begin position="186"/>
        <end position="240"/>
    </location>
</feature>
<accession>A0A839SSX8</accession>
<dbReference type="RefSeq" id="WP_183416794.1">
    <property type="nucleotide sequence ID" value="NZ_JACHXA010000006.1"/>
</dbReference>
<dbReference type="PANTHER" id="PTHR46173">
    <property type="entry name" value="CCA TRNA NUCLEOTIDYLTRANSFERASE 1, MITOCHONDRIAL"/>
    <property type="match status" value="1"/>
</dbReference>
<dbReference type="Gene3D" id="1.10.3090.10">
    <property type="entry name" value="cca-adding enzyme, domain 2"/>
    <property type="match status" value="1"/>
</dbReference>
<feature type="domain" description="Poly A polymerase head" evidence="9">
    <location>
        <begin position="32"/>
        <end position="154"/>
    </location>
</feature>
<dbReference type="InterPro" id="IPR050264">
    <property type="entry name" value="Bact_CCA-adding_enz_type3_sf"/>
</dbReference>
<evidence type="ECO:0000256" key="1">
    <source>
        <dbReference type="ARBA" id="ARBA00001946"/>
    </source>
</evidence>
<evidence type="ECO:0000256" key="5">
    <source>
        <dbReference type="ARBA" id="ARBA00022723"/>
    </source>
</evidence>
<organism evidence="11 12">
    <name type="scientific">Limibacillus halophilus</name>
    <dbReference type="NCBI Taxonomy" id="1579333"/>
    <lineage>
        <taxon>Bacteria</taxon>
        <taxon>Pseudomonadati</taxon>
        <taxon>Pseudomonadota</taxon>
        <taxon>Alphaproteobacteria</taxon>
        <taxon>Rhodospirillales</taxon>
        <taxon>Rhodovibrionaceae</taxon>
        <taxon>Limibacillus</taxon>
    </lineage>
</organism>
<proteinExistence type="inferred from homology"/>
<dbReference type="CDD" id="cd05398">
    <property type="entry name" value="NT_ClassII-CCAase"/>
    <property type="match status" value="1"/>
</dbReference>
<keyword evidence="3" id="KW-0819">tRNA processing</keyword>
<keyword evidence="12" id="KW-1185">Reference proteome</keyword>
<evidence type="ECO:0000313" key="11">
    <source>
        <dbReference type="EMBL" id="MBB3065967.1"/>
    </source>
</evidence>
<dbReference type="Pfam" id="PF12627">
    <property type="entry name" value="PolyA_pol_RNAbd"/>
    <property type="match status" value="1"/>
</dbReference>
<keyword evidence="6" id="KW-0547">Nucleotide-binding</keyword>
<keyword evidence="5" id="KW-0479">Metal-binding</keyword>
<evidence type="ECO:0000256" key="4">
    <source>
        <dbReference type="ARBA" id="ARBA00022695"/>
    </source>
</evidence>
<dbReference type="Pfam" id="PF01743">
    <property type="entry name" value="PolyA_pol"/>
    <property type="match status" value="1"/>
</dbReference>
<name>A0A839SSX8_9PROT</name>
<evidence type="ECO:0000256" key="8">
    <source>
        <dbReference type="RuleBase" id="RU003953"/>
    </source>
</evidence>
<evidence type="ECO:0000256" key="7">
    <source>
        <dbReference type="ARBA" id="ARBA00022842"/>
    </source>
</evidence>
<dbReference type="AlphaFoldDB" id="A0A839SSX8"/>
<evidence type="ECO:0000256" key="3">
    <source>
        <dbReference type="ARBA" id="ARBA00022694"/>
    </source>
</evidence>
<keyword evidence="4 11" id="KW-0548">Nucleotidyltransferase</keyword>
<dbReference type="InterPro" id="IPR043519">
    <property type="entry name" value="NT_sf"/>
</dbReference>
<comment type="similarity">
    <text evidence="8">Belongs to the tRNA nucleotidyltransferase/poly(A) polymerase family.</text>
</comment>
<dbReference type="GO" id="GO:0046872">
    <property type="term" value="F:metal ion binding"/>
    <property type="evidence" value="ECO:0007669"/>
    <property type="project" value="UniProtKB-KW"/>
</dbReference>